<keyword evidence="2" id="KW-1185">Reference proteome</keyword>
<dbReference type="AlphaFoldDB" id="L8JVI1"/>
<evidence type="ECO:0000313" key="1">
    <source>
        <dbReference type="EMBL" id="ELR71619.1"/>
    </source>
</evidence>
<evidence type="ECO:0000313" key="2">
    <source>
        <dbReference type="Proteomes" id="UP000011135"/>
    </source>
</evidence>
<dbReference type="STRING" id="1237149.C900_02427"/>
<name>L8JVI1_9BACT</name>
<dbReference type="EMBL" id="AMZN01000036">
    <property type="protein sequence ID" value="ELR71619.1"/>
    <property type="molecule type" value="Genomic_DNA"/>
</dbReference>
<dbReference type="Proteomes" id="UP000011135">
    <property type="component" value="Unassembled WGS sequence"/>
</dbReference>
<dbReference type="Gene3D" id="3.55.10.10">
    <property type="entry name" value="Archease domain"/>
    <property type="match status" value="1"/>
</dbReference>
<sequence length="39" mass="4467">MEGIRVKSFDEDVKAVTYYEAQMQANDLGQLETIVVFDI</sequence>
<accession>L8JVI1</accession>
<protein>
    <recommendedName>
        <fullName evidence="3">Archease domain-containing protein</fullName>
    </recommendedName>
</protein>
<reference evidence="1 2" key="1">
    <citation type="submission" date="2012-12" db="EMBL/GenBank/DDBJ databases">
        <title>Genome assembly of Fulvivirga imtechensis AK7.</title>
        <authorList>
            <person name="Nupur N."/>
            <person name="Khatri I."/>
            <person name="Kumar R."/>
            <person name="Subramanian S."/>
            <person name="Pinnaka A."/>
        </authorList>
    </citation>
    <scope>NUCLEOTIDE SEQUENCE [LARGE SCALE GENOMIC DNA]</scope>
    <source>
        <strain evidence="1 2">AK7</strain>
    </source>
</reference>
<comment type="caution">
    <text evidence="1">The sequence shown here is derived from an EMBL/GenBank/DDBJ whole genome shotgun (WGS) entry which is preliminary data.</text>
</comment>
<proteinExistence type="predicted"/>
<dbReference type="InterPro" id="IPR036820">
    <property type="entry name" value="Archease_dom_sf"/>
</dbReference>
<evidence type="ECO:0008006" key="3">
    <source>
        <dbReference type="Google" id="ProtNLM"/>
    </source>
</evidence>
<organism evidence="1 2">
    <name type="scientific">Fulvivirga imtechensis AK7</name>
    <dbReference type="NCBI Taxonomy" id="1237149"/>
    <lineage>
        <taxon>Bacteria</taxon>
        <taxon>Pseudomonadati</taxon>
        <taxon>Bacteroidota</taxon>
        <taxon>Cytophagia</taxon>
        <taxon>Cytophagales</taxon>
        <taxon>Fulvivirgaceae</taxon>
        <taxon>Fulvivirga</taxon>
    </lineage>
</organism>
<gene>
    <name evidence="1" type="ORF">C900_02427</name>
</gene>